<dbReference type="GO" id="GO:0050664">
    <property type="term" value="F:oxidoreductase activity, acting on NAD(P)H, oxygen as acceptor"/>
    <property type="evidence" value="ECO:0007669"/>
    <property type="project" value="TreeGrafter"/>
</dbReference>
<dbReference type="Proteomes" id="UP000034164">
    <property type="component" value="Unassembled WGS sequence"/>
</dbReference>
<dbReference type="FunFam" id="3.40.50.720:FF:000084">
    <property type="entry name" value="Short-chain dehydrogenase reductase"/>
    <property type="match status" value="1"/>
</dbReference>
<dbReference type="EMBL" id="LCZI01001017">
    <property type="protein sequence ID" value="KKZ62918.1"/>
    <property type="molecule type" value="Genomic_DNA"/>
</dbReference>
<dbReference type="SUPFAM" id="SSF51735">
    <property type="entry name" value="NAD(P)-binding Rossmann-fold domains"/>
    <property type="match status" value="1"/>
</dbReference>
<dbReference type="InterPro" id="IPR036291">
    <property type="entry name" value="NAD(P)-bd_dom_sf"/>
</dbReference>
<dbReference type="InterPro" id="IPR002347">
    <property type="entry name" value="SDR_fam"/>
</dbReference>
<dbReference type="OrthoDB" id="5325318at2759"/>
<evidence type="ECO:0000313" key="5">
    <source>
        <dbReference type="EMBL" id="KKZ62918.1"/>
    </source>
</evidence>
<feature type="region of interest" description="Disordered" evidence="4">
    <location>
        <begin position="38"/>
        <end position="57"/>
    </location>
</feature>
<comment type="similarity">
    <text evidence="1">Belongs to the short-chain dehydrogenases/reductases (SDR) family.</text>
</comment>
<dbReference type="PANTHER" id="PTHR43008:SF4">
    <property type="entry name" value="CHAIN DEHYDROGENASE, PUTATIVE (AFU_ORTHOLOGUE AFUA_4G08710)-RELATED"/>
    <property type="match status" value="1"/>
</dbReference>
<dbReference type="InterPro" id="IPR020904">
    <property type="entry name" value="Sc_DH/Rdtase_CS"/>
</dbReference>
<dbReference type="PRINTS" id="PR00080">
    <property type="entry name" value="SDRFAMILY"/>
</dbReference>
<keyword evidence="3" id="KW-0560">Oxidoreductase</keyword>
<dbReference type="VEuPathDB" id="FungiDB:EMCG_02764"/>
<gene>
    <name evidence="5" type="ORF">EMCG_02764</name>
</gene>
<evidence type="ECO:0000256" key="4">
    <source>
        <dbReference type="SAM" id="MobiDB-lite"/>
    </source>
</evidence>
<proteinExistence type="inferred from homology"/>
<name>A0A0G2HXV8_9EURO</name>
<organism evidence="5 6">
    <name type="scientific">[Emmonsia] crescens</name>
    <dbReference type="NCBI Taxonomy" id="73230"/>
    <lineage>
        <taxon>Eukaryota</taxon>
        <taxon>Fungi</taxon>
        <taxon>Dikarya</taxon>
        <taxon>Ascomycota</taxon>
        <taxon>Pezizomycotina</taxon>
        <taxon>Eurotiomycetes</taxon>
        <taxon>Eurotiomycetidae</taxon>
        <taxon>Onygenales</taxon>
        <taxon>Ajellomycetaceae</taxon>
        <taxon>Emergomyces</taxon>
    </lineage>
</organism>
<reference evidence="6" key="1">
    <citation type="journal article" date="2015" name="PLoS Genet.">
        <title>The dynamic genome and transcriptome of the human fungal pathogen Blastomyces and close relative Emmonsia.</title>
        <authorList>
            <person name="Munoz J.F."/>
            <person name="Gauthier G.M."/>
            <person name="Desjardins C.A."/>
            <person name="Gallo J.E."/>
            <person name="Holder J."/>
            <person name="Sullivan T.D."/>
            <person name="Marty A.J."/>
            <person name="Carmen J.C."/>
            <person name="Chen Z."/>
            <person name="Ding L."/>
            <person name="Gujja S."/>
            <person name="Magrini V."/>
            <person name="Misas E."/>
            <person name="Mitreva M."/>
            <person name="Priest M."/>
            <person name="Saif S."/>
            <person name="Whiston E.A."/>
            <person name="Young S."/>
            <person name="Zeng Q."/>
            <person name="Goldman W.E."/>
            <person name="Mardis E.R."/>
            <person name="Taylor J.W."/>
            <person name="McEwen J.G."/>
            <person name="Clay O.K."/>
            <person name="Klein B.S."/>
            <person name="Cuomo C.A."/>
        </authorList>
    </citation>
    <scope>NUCLEOTIDE SEQUENCE [LARGE SCALE GENOMIC DNA]</scope>
    <source>
        <strain evidence="6">UAMH 3008</strain>
    </source>
</reference>
<protein>
    <submittedName>
        <fullName evidence="5">Uncharacterized protein</fullName>
    </submittedName>
</protein>
<dbReference type="PANTHER" id="PTHR43008">
    <property type="entry name" value="BENZIL REDUCTASE"/>
    <property type="match status" value="1"/>
</dbReference>
<evidence type="ECO:0000256" key="2">
    <source>
        <dbReference type="ARBA" id="ARBA00022857"/>
    </source>
</evidence>
<dbReference type="Gene3D" id="3.40.50.720">
    <property type="entry name" value="NAD(P)-binding Rossmann-like Domain"/>
    <property type="match status" value="1"/>
</dbReference>
<keyword evidence="2" id="KW-0521">NADP</keyword>
<accession>A0A0G2HXV8</accession>
<dbReference type="PRINTS" id="PR00081">
    <property type="entry name" value="GDHRDH"/>
</dbReference>
<dbReference type="GO" id="GO:0016616">
    <property type="term" value="F:oxidoreductase activity, acting on the CH-OH group of donors, NAD or NADP as acceptor"/>
    <property type="evidence" value="ECO:0007669"/>
    <property type="project" value="UniProtKB-ARBA"/>
</dbReference>
<evidence type="ECO:0000313" key="6">
    <source>
        <dbReference type="Proteomes" id="UP000034164"/>
    </source>
</evidence>
<dbReference type="PROSITE" id="PS00061">
    <property type="entry name" value="ADH_SHORT"/>
    <property type="match status" value="1"/>
</dbReference>
<sequence length="323" mass="34003">MASLTKMRCGTNPLIQATYKMAPQRAVSRLPRCLAVTPTTQSGVKSPGNKREASSISTKKPVNLSASIASKLSLDGKVTVITGGTRGIGLALAEATAGLGSDVALLDIMEPQVDINKLQSQYGTRIKYFKADVTQKGSLENAFSAAAKEFGHIDNCVTAAGLALDKPFLEYGWEESRRILDINVIGSFFSAQLAARQMMEQGSGGSIVMIASMAGHCAIPSQRVSIYGASKAAIKLLGKSLGVEMAPHNIRVNTLSPGYIATEITGELTDLEGIVNRIPPMGRIGQQDDLTMAVAYLLSEGASYTTGADIAVTGGLHNGRIEL</sequence>
<evidence type="ECO:0000256" key="3">
    <source>
        <dbReference type="ARBA" id="ARBA00023002"/>
    </source>
</evidence>
<comment type="caution">
    <text evidence="5">The sequence shown here is derived from an EMBL/GenBank/DDBJ whole genome shotgun (WGS) entry which is preliminary data.</text>
</comment>
<dbReference type="AlphaFoldDB" id="A0A0G2HXV8"/>
<dbReference type="Pfam" id="PF13561">
    <property type="entry name" value="adh_short_C2"/>
    <property type="match status" value="1"/>
</dbReference>
<evidence type="ECO:0000256" key="1">
    <source>
        <dbReference type="ARBA" id="ARBA00006484"/>
    </source>
</evidence>